<dbReference type="Pfam" id="PF05552">
    <property type="entry name" value="MS_channel_1st_1"/>
    <property type="match status" value="2"/>
</dbReference>
<dbReference type="EMBL" id="QPJO01000004">
    <property type="protein sequence ID" value="RCW90831.1"/>
    <property type="molecule type" value="Genomic_DNA"/>
</dbReference>
<feature type="transmembrane region" description="Helical" evidence="1">
    <location>
        <begin position="25"/>
        <end position="47"/>
    </location>
</feature>
<accession>A0A368ZCR2</accession>
<dbReference type="GO" id="GO:0008381">
    <property type="term" value="F:mechanosensitive monoatomic ion channel activity"/>
    <property type="evidence" value="ECO:0007669"/>
    <property type="project" value="InterPro"/>
</dbReference>
<gene>
    <name evidence="2" type="ORF">DFQ08_104230</name>
</gene>
<feature type="transmembrane region" description="Helical" evidence="1">
    <location>
        <begin position="186"/>
        <end position="208"/>
    </location>
</feature>
<name>A0A368ZCR2_9FLAO</name>
<keyword evidence="1" id="KW-1133">Transmembrane helix</keyword>
<organism evidence="2 3">
    <name type="scientific">Winogradskyella arenosi</name>
    <dbReference type="NCBI Taxonomy" id="533325"/>
    <lineage>
        <taxon>Bacteria</taxon>
        <taxon>Pseudomonadati</taxon>
        <taxon>Bacteroidota</taxon>
        <taxon>Flavobacteriia</taxon>
        <taxon>Flavobacteriales</taxon>
        <taxon>Flavobacteriaceae</taxon>
        <taxon>Winogradskyella</taxon>
    </lineage>
</organism>
<feature type="transmembrane region" description="Helical" evidence="1">
    <location>
        <begin position="91"/>
        <end position="111"/>
    </location>
</feature>
<keyword evidence="1 2" id="KW-0812">Transmembrane</keyword>
<protein>
    <submittedName>
        <fullName evidence="2">Putative transporter (Transmembrane protein)</fullName>
    </submittedName>
</protein>
<keyword evidence="1" id="KW-0472">Membrane</keyword>
<feature type="transmembrane region" description="Helical" evidence="1">
    <location>
        <begin position="117"/>
        <end position="138"/>
    </location>
</feature>
<proteinExistence type="predicted"/>
<evidence type="ECO:0000313" key="2">
    <source>
        <dbReference type="EMBL" id="RCW90831.1"/>
    </source>
</evidence>
<reference evidence="2 3" key="1">
    <citation type="submission" date="2018-07" db="EMBL/GenBank/DDBJ databases">
        <title>Genomic Encyclopedia of Type Strains, Phase III (KMG-III): the genomes of soil and plant-associated and newly described type strains.</title>
        <authorList>
            <person name="Whitman W."/>
        </authorList>
    </citation>
    <scope>NUCLEOTIDE SEQUENCE [LARGE SCALE GENOMIC DNA]</scope>
    <source>
        <strain evidence="2 3">CECT 7958</strain>
    </source>
</reference>
<dbReference type="InterPro" id="IPR045275">
    <property type="entry name" value="MscS_archaea/bacteria_type"/>
</dbReference>
<feature type="transmembrane region" description="Helical" evidence="1">
    <location>
        <begin position="159"/>
        <end position="180"/>
    </location>
</feature>
<dbReference type="RefSeq" id="WP_114310394.1">
    <property type="nucleotide sequence ID" value="NZ_QPJO01000004.1"/>
</dbReference>
<evidence type="ECO:0000313" key="3">
    <source>
        <dbReference type="Proteomes" id="UP000253436"/>
    </source>
</evidence>
<dbReference type="PANTHER" id="PTHR30221:SF1">
    <property type="entry name" value="SMALL-CONDUCTANCE MECHANOSENSITIVE CHANNEL"/>
    <property type="match status" value="1"/>
</dbReference>
<dbReference type="InterPro" id="IPR008910">
    <property type="entry name" value="MSC_TM_helix"/>
</dbReference>
<dbReference type="Proteomes" id="UP000253436">
    <property type="component" value="Unassembled WGS sequence"/>
</dbReference>
<comment type="caution">
    <text evidence="2">The sequence shown here is derived from an EMBL/GenBank/DDBJ whole genome shotgun (WGS) entry which is preliminary data.</text>
</comment>
<dbReference type="Gene3D" id="1.10.287.1260">
    <property type="match status" value="2"/>
</dbReference>
<keyword evidence="3" id="KW-1185">Reference proteome</keyword>
<dbReference type="PANTHER" id="PTHR30221">
    <property type="entry name" value="SMALL-CONDUCTANCE MECHANOSENSITIVE CHANNEL"/>
    <property type="match status" value="1"/>
</dbReference>
<dbReference type="OrthoDB" id="1493289at2"/>
<sequence length="277" mass="30684">MENIMTFKNSAIQSLYALWPEFSTLALKILGTLVLLIVGWLVTKLVVKAIQKLLKFAKVEKLDAKLKEIEIVEGKSINFDTVKVISKVVKWVMYIILLVVISESLGLEIISNQVNNLLGYLPQLFAALVIFILGLLFANFVKNGLKSLFASMDLSGGKMISQVVFFLILTFISITALNQAGIDTVIITNNITMIMAAFLLAFAIAFGFGAKEVVGKLLNTFYARKTFEVGQKIIFNDQLYTIEAVQSISVVLKNAQEKLIVPVKDIIDTQIVVKDEA</sequence>
<dbReference type="AlphaFoldDB" id="A0A368ZCR2"/>
<evidence type="ECO:0000256" key="1">
    <source>
        <dbReference type="SAM" id="Phobius"/>
    </source>
</evidence>